<organism evidence="2 3">
    <name type="scientific">Paraoerskovia sediminicola</name>
    <dbReference type="NCBI Taxonomy" id="1138587"/>
    <lineage>
        <taxon>Bacteria</taxon>
        <taxon>Bacillati</taxon>
        <taxon>Actinomycetota</taxon>
        <taxon>Actinomycetes</taxon>
        <taxon>Micrococcales</taxon>
        <taxon>Cellulomonadaceae</taxon>
        <taxon>Paraoerskovia</taxon>
    </lineage>
</organism>
<proteinExistence type="predicted"/>
<name>A0ABM8G6D9_9CELL</name>
<evidence type="ECO:0000313" key="2">
    <source>
        <dbReference type="EMBL" id="BDZ43632.1"/>
    </source>
</evidence>
<keyword evidence="1" id="KW-1133">Transmembrane helix</keyword>
<feature type="transmembrane region" description="Helical" evidence="1">
    <location>
        <begin position="64"/>
        <end position="82"/>
    </location>
</feature>
<protein>
    <submittedName>
        <fullName evidence="2">Uncharacterized protein</fullName>
    </submittedName>
</protein>
<feature type="transmembrane region" description="Helical" evidence="1">
    <location>
        <begin position="24"/>
        <end position="44"/>
    </location>
</feature>
<reference evidence="3" key="1">
    <citation type="journal article" date="2019" name="Int. J. Syst. Evol. Microbiol.">
        <title>The Global Catalogue of Microorganisms (GCM) 10K type strain sequencing project: providing services to taxonomists for standard genome sequencing and annotation.</title>
        <authorList>
            <consortium name="The Broad Institute Genomics Platform"/>
            <consortium name="The Broad Institute Genome Sequencing Center for Infectious Disease"/>
            <person name="Wu L."/>
            <person name="Ma J."/>
        </authorList>
    </citation>
    <scope>NUCLEOTIDE SEQUENCE [LARGE SCALE GENOMIC DNA]</scope>
    <source>
        <strain evidence="3">NBRC 108565</strain>
    </source>
</reference>
<sequence length="89" mass="9695">MLLTLGLTFVTGLMVWLGVRLGRAFALAAAISVFVVTVLVVLIFPFPGQPEGEPFRVLVAGQYASRYYIAPVFAAAMFAFALRPERRSS</sequence>
<accession>A0ABM8G6D9</accession>
<evidence type="ECO:0000313" key="3">
    <source>
        <dbReference type="Proteomes" id="UP001321475"/>
    </source>
</evidence>
<keyword evidence="1" id="KW-0812">Transmembrane</keyword>
<keyword evidence="1" id="KW-0472">Membrane</keyword>
<keyword evidence="3" id="KW-1185">Reference proteome</keyword>
<dbReference type="Proteomes" id="UP001321475">
    <property type="component" value="Chromosome"/>
</dbReference>
<dbReference type="EMBL" id="AP027729">
    <property type="protein sequence ID" value="BDZ43632.1"/>
    <property type="molecule type" value="Genomic_DNA"/>
</dbReference>
<evidence type="ECO:0000256" key="1">
    <source>
        <dbReference type="SAM" id="Phobius"/>
    </source>
</evidence>
<gene>
    <name evidence="2" type="ORF">GCM10025865_29310</name>
</gene>